<feature type="domain" description="Tyrosinase copper-binding" evidence="4">
    <location>
        <begin position="251"/>
        <end position="262"/>
    </location>
</feature>
<dbReference type="Pfam" id="PF00264">
    <property type="entry name" value="Tyrosinase"/>
    <property type="match status" value="2"/>
</dbReference>
<dbReference type="Proteomes" id="UP000636453">
    <property type="component" value="Unassembled WGS sequence"/>
</dbReference>
<dbReference type="EMBL" id="BNCF01000007">
    <property type="protein sequence ID" value="GHE34149.1"/>
    <property type="molecule type" value="Genomic_DNA"/>
</dbReference>
<organism evidence="5 6">
    <name type="scientific">Vulcaniibacterium thermophilum</name>
    <dbReference type="NCBI Taxonomy" id="1169913"/>
    <lineage>
        <taxon>Bacteria</taxon>
        <taxon>Pseudomonadati</taxon>
        <taxon>Pseudomonadota</taxon>
        <taxon>Gammaproteobacteria</taxon>
        <taxon>Lysobacterales</taxon>
        <taxon>Lysobacteraceae</taxon>
        <taxon>Vulcaniibacterium</taxon>
    </lineage>
</organism>
<dbReference type="OrthoDB" id="2874181at2"/>
<name>A0A918Z2P7_9GAMM</name>
<evidence type="ECO:0000313" key="5">
    <source>
        <dbReference type="EMBL" id="GHE34149.1"/>
    </source>
</evidence>
<dbReference type="PROSITE" id="PS00498">
    <property type="entry name" value="TYROSINASE_2"/>
    <property type="match status" value="1"/>
</dbReference>
<keyword evidence="1" id="KW-0479">Metal-binding</keyword>
<evidence type="ECO:0000256" key="2">
    <source>
        <dbReference type="ARBA" id="ARBA00023008"/>
    </source>
</evidence>
<dbReference type="InterPro" id="IPR002227">
    <property type="entry name" value="Tyrosinase_Cu-bd"/>
</dbReference>
<evidence type="ECO:0000259" key="4">
    <source>
        <dbReference type="PROSITE" id="PS00498"/>
    </source>
</evidence>
<dbReference type="Gene3D" id="1.10.1280.10">
    <property type="entry name" value="Di-copper center containing domain from catechol oxidase"/>
    <property type="match status" value="1"/>
</dbReference>
<keyword evidence="3" id="KW-0732">Signal</keyword>
<reference evidence="5" key="1">
    <citation type="journal article" date="2014" name="Int. J. Syst. Evol. Microbiol.">
        <title>Complete genome sequence of Corynebacterium casei LMG S-19264T (=DSM 44701T), isolated from a smear-ripened cheese.</title>
        <authorList>
            <consortium name="US DOE Joint Genome Institute (JGI-PGF)"/>
            <person name="Walter F."/>
            <person name="Albersmeier A."/>
            <person name="Kalinowski J."/>
            <person name="Ruckert C."/>
        </authorList>
    </citation>
    <scope>NUCLEOTIDE SEQUENCE</scope>
    <source>
        <strain evidence="5">KCTC 32020</strain>
    </source>
</reference>
<dbReference type="SUPFAM" id="SSF48056">
    <property type="entry name" value="Di-copper centre-containing domain"/>
    <property type="match status" value="1"/>
</dbReference>
<feature type="signal peptide" evidence="3">
    <location>
        <begin position="1"/>
        <end position="26"/>
    </location>
</feature>
<dbReference type="RefSeq" id="WP_146472240.1">
    <property type="nucleotide sequence ID" value="NZ_BNCF01000007.1"/>
</dbReference>
<dbReference type="GO" id="GO:0046872">
    <property type="term" value="F:metal ion binding"/>
    <property type="evidence" value="ECO:0007669"/>
    <property type="project" value="UniProtKB-KW"/>
</dbReference>
<reference evidence="5" key="2">
    <citation type="submission" date="2020-09" db="EMBL/GenBank/DDBJ databases">
        <authorList>
            <person name="Sun Q."/>
            <person name="Kim S."/>
        </authorList>
    </citation>
    <scope>NUCLEOTIDE SEQUENCE</scope>
    <source>
        <strain evidence="5">KCTC 32020</strain>
    </source>
</reference>
<keyword evidence="6" id="KW-1185">Reference proteome</keyword>
<sequence>MTSCSRRAFVKALATLPAAFALPRLAGANTTHVRYDCASAEGQRMLEIYAIAVRRMEAMGPDNPLSWMWQWYTHFVNGTTTKADELTRVFATADSPYRSLAEETWNTCQSHAGQNSNHFLPWHRMFVYYFERIVRQVSGYPEFTLPYWDYTSSDPAKRGVVPPQFRMPDDPVFDCLYRANRTTLANSGQPIHMNQPTDVMDIGEAMAKTHYSTVEGVMGFCRAIDSGIHGRIHVLVGTSQNMGAVPYAANDPLFWLHHANIDRMWASWNKNGNPNPSPTSAPWLENRFTMVDADGSRVNRPLKSFMSALSLGYTYDTFIPRPATTTMAMAAPASPGTRAERVGRARRAAELGAAVSVVVVERSTPEPRSPVLGLDDRDPGKRAYLVLRNLHTWSQPEVLFHVWVAPADGPTRMDAAHYAGNIHFFDAQFHDHGQQPLDLALGDNFYSFDVTPILERFRRQRITTPNALRVIIAPAGRPSGGEPMVGTIELIRQ</sequence>
<dbReference type="InterPro" id="IPR008922">
    <property type="entry name" value="Di-copper_centre_dom_sf"/>
</dbReference>
<evidence type="ECO:0000256" key="1">
    <source>
        <dbReference type="ARBA" id="ARBA00022723"/>
    </source>
</evidence>
<feature type="chain" id="PRO_5037862523" description="Tyrosinase copper-binding domain-containing protein" evidence="3">
    <location>
        <begin position="27"/>
        <end position="493"/>
    </location>
</feature>
<dbReference type="InterPro" id="IPR006311">
    <property type="entry name" value="TAT_signal"/>
</dbReference>
<gene>
    <name evidence="5" type="ORF">GCM10007167_15320</name>
</gene>
<dbReference type="PRINTS" id="PR00092">
    <property type="entry name" value="TYROSINASE"/>
</dbReference>
<evidence type="ECO:0000256" key="3">
    <source>
        <dbReference type="SAM" id="SignalP"/>
    </source>
</evidence>
<dbReference type="AlphaFoldDB" id="A0A918Z2P7"/>
<proteinExistence type="predicted"/>
<dbReference type="PANTHER" id="PTHR11474">
    <property type="entry name" value="TYROSINASE FAMILY MEMBER"/>
    <property type="match status" value="1"/>
</dbReference>
<keyword evidence="2" id="KW-0186">Copper</keyword>
<dbReference type="PANTHER" id="PTHR11474:SF76">
    <property type="entry name" value="SHKT DOMAIN-CONTAINING PROTEIN"/>
    <property type="match status" value="1"/>
</dbReference>
<dbReference type="GO" id="GO:0016491">
    <property type="term" value="F:oxidoreductase activity"/>
    <property type="evidence" value="ECO:0007669"/>
    <property type="project" value="InterPro"/>
</dbReference>
<protein>
    <recommendedName>
        <fullName evidence="4">Tyrosinase copper-binding domain-containing protein</fullName>
    </recommendedName>
</protein>
<comment type="caution">
    <text evidence="5">The sequence shown here is derived from an EMBL/GenBank/DDBJ whole genome shotgun (WGS) entry which is preliminary data.</text>
</comment>
<evidence type="ECO:0000313" key="6">
    <source>
        <dbReference type="Proteomes" id="UP000636453"/>
    </source>
</evidence>
<accession>A0A918Z2P7</accession>
<dbReference type="PROSITE" id="PS51318">
    <property type="entry name" value="TAT"/>
    <property type="match status" value="1"/>
</dbReference>
<dbReference type="InterPro" id="IPR050316">
    <property type="entry name" value="Tyrosinase/Hemocyanin"/>
</dbReference>